<organism evidence="2">
    <name type="scientific">Brassica oleracea</name>
    <name type="common">Wild cabbage</name>
    <dbReference type="NCBI Taxonomy" id="3712"/>
    <lineage>
        <taxon>Eukaryota</taxon>
        <taxon>Viridiplantae</taxon>
        <taxon>Streptophyta</taxon>
        <taxon>Embryophyta</taxon>
        <taxon>Tracheophyta</taxon>
        <taxon>Spermatophyta</taxon>
        <taxon>Magnoliopsida</taxon>
        <taxon>eudicotyledons</taxon>
        <taxon>Gunneridae</taxon>
        <taxon>Pentapetalae</taxon>
        <taxon>rosids</taxon>
        <taxon>malvids</taxon>
        <taxon>Brassicales</taxon>
        <taxon>Brassicaceae</taxon>
        <taxon>Brassiceae</taxon>
        <taxon>Brassica</taxon>
    </lineage>
</organism>
<reference evidence="2" key="1">
    <citation type="submission" date="2018-11" db="EMBL/GenBank/DDBJ databases">
        <authorList>
            <consortium name="Genoscope - CEA"/>
            <person name="William W."/>
        </authorList>
    </citation>
    <scope>NUCLEOTIDE SEQUENCE</scope>
</reference>
<evidence type="ECO:0000259" key="1">
    <source>
        <dbReference type="Pfam" id="PF13966"/>
    </source>
</evidence>
<accession>A0A3P6EFD5</accession>
<dbReference type="EMBL" id="LR031875">
    <property type="protein sequence ID" value="VDD32735.1"/>
    <property type="molecule type" value="Genomic_DNA"/>
</dbReference>
<gene>
    <name evidence="2" type="ORF">BOLC9T58058H</name>
</gene>
<protein>
    <recommendedName>
        <fullName evidence="1">Reverse transcriptase zinc-binding domain-containing protein</fullName>
    </recommendedName>
</protein>
<dbReference type="InterPro" id="IPR026960">
    <property type="entry name" value="RVT-Znf"/>
</dbReference>
<dbReference type="Pfam" id="PF13966">
    <property type="entry name" value="zf-RVT"/>
    <property type="match status" value="1"/>
</dbReference>
<sequence length="140" mass="16414">MRRWGISVSPLCLLCSSADESRQHLFFDCGYSKEVWAFFFSAFQLSPPPLFMDVLNWLKALTRDSNVNLILKLTFQASFYMIWKERNSRLHFQSSLPAASLFTEIQQLLRAKMDILSKEQRNLPSTVTFLSTWRLVFNIH</sequence>
<evidence type="ECO:0000313" key="2">
    <source>
        <dbReference type="EMBL" id="VDD32735.1"/>
    </source>
</evidence>
<name>A0A3P6EFD5_BRAOL</name>
<feature type="domain" description="Reverse transcriptase zinc-binding" evidence="1">
    <location>
        <begin position="1"/>
        <end position="36"/>
    </location>
</feature>
<dbReference type="AlphaFoldDB" id="A0A3P6EFD5"/>
<proteinExistence type="predicted"/>